<dbReference type="EMBL" id="JAVRFA010000006">
    <property type="protein sequence ID" value="MDT0394565.1"/>
    <property type="molecule type" value="Genomic_DNA"/>
</dbReference>
<evidence type="ECO:0008006" key="3">
    <source>
        <dbReference type="Google" id="ProtNLM"/>
    </source>
</evidence>
<evidence type="ECO:0000313" key="1">
    <source>
        <dbReference type="EMBL" id="MDT0394565.1"/>
    </source>
</evidence>
<name>A0ABU2PTF4_9ACTN</name>
<sequence>MTGPEAGIPNPRKADLQKLRGDLAKEVDDLARALKSPSEDIGGDKVWVGKNARAWHRELAGRHRRLGQQVGRLLPLLDAAIRGEPEKVSAAQARSYRAGA</sequence>
<dbReference type="Proteomes" id="UP001183881">
    <property type="component" value="Unassembled WGS sequence"/>
</dbReference>
<dbReference type="RefSeq" id="WP_311642367.1">
    <property type="nucleotide sequence ID" value="NZ_JAVRFA010000006.1"/>
</dbReference>
<comment type="caution">
    <text evidence="1">The sequence shown here is derived from an EMBL/GenBank/DDBJ whole genome shotgun (WGS) entry which is preliminary data.</text>
</comment>
<protein>
    <recommendedName>
        <fullName evidence="3">WXG100 family type VII secretion target</fullName>
    </recommendedName>
</protein>
<evidence type="ECO:0000313" key="2">
    <source>
        <dbReference type="Proteomes" id="UP001183881"/>
    </source>
</evidence>
<proteinExistence type="predicted"/>
<accession>A0ABU2PTF4</accession>
<organism evidence="1 2">
    <name type="scientific">Streptomyces edwardsiae</name>
    <dbReference type="NCBI Taxonomy" id="3075527"/>
    <lineage>
        <taxon>Bacteria</taxon>
        <taxon>Bacillati</taxon>
        <taxon>Actinomycetota</taxon>
        <taxon>Actinomycetes</taxon>
        <taxon>Kitasatosporales</taxon>
        <taxon>Streptomycetaceae</taxon>
        <taxon>Streptomyces</taxon>
    </lineage>
</organism>
<reference evidence="2" key="1">
    <citation type="submission" date="2023-07" db="EMBL/GenBank/DDBJ databases">
        <title>30 novel species of actinomycetes from the DSMZ collection.</title>
        <authorList>
            <person name="Nouioui I."/>
        </authorList>
    </citation>
    <scope>NUCLEOTIDE SEQUENCE [LARGE SCALE GENOMIC DNA]</scope>
    <source>
        <strain evidence="2">DSM 41636</strain>
    </source>
</reference>
<keyword evidence="2" id="KW-1185">Reference proteome</keyword>
<gene>
    <name evidence="1" type="ORF">RM705_07595</name>
</gene>